<organism evidence="2 3">
    <name type="scientific">Puccinia graminis f. sp. tritici</name>
    <dbReference type="NCBI Taxonomy" id="56615"/>
    <lineage>
        <taxon>Eukaryota</taxon>
        <taxon>Fungi</taxon>
        <taxon>Dikarya</taxon>
        <taxon>Basidiomycota</taxon>
        <taxon>Pucciniomycotina</taxon>
        <taxon>Pucciniomycetes</taxon>
        <taxon>Pucciniales</taxon>
        <taxon>Pucciniaceae</taxon>
        <taxon>Puccinia</taxon>
    </lineage>
</organism>
<dbReference type="EMBL" id="VDEP01000347">
    <property type="protein sequence ID" value="KAA1098702.1"/>
    <property type="molecule type" value="Genomic_DNA"/>
</dbReference>
<accession>A0A5B0PD97</accession>
<reference evidence="2 3" key="1">
    <citation type="submission" date="2019-05" db="EMBL/GenBank/DDBJ databases">
        <title>Emergence of the Ug99 lineage of the wheat stem rust pathogen through somatic hybridization.</title>
        <authorList>
            <person name="Li F."/>
            <person name="Upadhyaya N.M."/>
            <person name="Sperschneider J."/>
            <person name="Matny O."/>
            <person name="Nguyen-Phuc H."/>
            <person name="Mago R."/>
            <person name="Raley C."/>
            <person name="Miller M.E."/>
            <person name="Silverstein K.A.T."/>
            <person name="Henningsen E."/>
            <person name="Hirsch C.D."/>
            <person name="Visser B."/>
            <person name="Pretorius Z.A."/>
            <person name="Steffenson B.J."/>
            <person name="Schwessinger B."/>
            <person name="Dodds P.N."/>
            <person name="Figueroa M."/>
        </authorList>
    </citation>
    <scope>NUCLEOTIDE SEQUENCE [LARGE SCALE GENOMIC DNA]</scope>
    <source>
        <strain evidence="2 3">Ug99</strain>
    </source>
</reference>
<dbReference type="AlphaFoldDB" id="A0A5B0PD97"/>
<feature type="region of interest" description="Disordered" evidence="1">
    <location>
        <begin position="50"/>
        <end position="69"/>
    </location>
</feature>
<name>A0A5B0PD97_PUCGR</name>
<sequence length="85" mass="9279">MGAYQAFQRGAPSARPRTRIGGVYPRELPRGTVSGRPRQAAVDRRVRRVRDTGEANNTRGYRGYSTFARGEQLPAQEGCATKAAA</sequence>
<proteinExistence type="predicted"/>
<protein>
    <submittedName>
        <fullName evidence="2">Uncharacterized protein</fullName>
    </submittedName>
</protein>
<evidence type="ECO:0000313" key="3">
    <source>
        <dbReference type="Proteomes" id="UP000325313"/>
    </source>
</evidence>
<dbReference type="Proteomes" id="UP000325313">
    <property type="component" value="Unassembled WGS sequence"/>
</dbReference>
<feature type="region of interest" description="Disordered" evidence="1">
    <location>
        <begin position="1"/>
        <end position="45"/>
    </location>
</feature>
<evidence type="ECO:0000313" key="2">
    <source>
        <dbReference type="EMBL" id="KAA1098702.1"/>
    </source>
</evidence>
<evidence type="ECO:0000256" key="1">
    <source>
        <dbReference type="SAM" id="MobiDB-lite"/>
    </source>
</evidence>
<comment type="caution">
    <text evidence="2">The sequence shown here is derived from an EMBL/GenBank/DDBJ whole genome shotgun (WGS) entry which is preliminary data.</text>
</comment>
<gene>
    <name evidence="2" type="ORF">PGTUg99_009238</name>
</gene>